<feature type="compositionally biased region" description="Low complexity" evidence="1">
    <location>
        <begin position="115"/>
        <end position="127"/>
    </location>
</feature>
<keyword evidence="2" id="KW-0812">Transmembrane</keyword>
<dbReference type="PANTHER" id="PTHR45725">
    <property type="entry name" value="FORMIN HOMOLOGY 2 FAMILY MEMBER"/>
    <property type="match status" value="1"/>
</dbReference>
<feature type="compositionally biased region" description="Low complexity" evidence="1">
    <location>
        <begin position="409"/>
        <end position="429"/>
    </location>
</feature>
<accession>A0A1C6HLA7</accession>
<sequence length="589" mass="60160">MKKCSQCGNEFEGNFCTECGAPAPADEPVQTAADKSAAAPRRCRNCGKELSGNFCMFCGTPADQPQPAPVPPTPADPAVGAASDSQPAPVPPAAADPAAGAAGDSQPAPVPPAAADPAAGAAGDSQPAPVPPAAADPAAGAAGDSQPTPVPPAAADPAAGAASDSQPAPVPPAPGSISWGAPPSGQNPASVYTTGQLNPQPAAGGAKKQNKKKTFIIIGAVVGALLLLLVVAGVLLALGGSDDERPGSSSGAVQSDDVKIESALFKMDPDEFVERYNQYKKGGVADISKLTAGDGGAYYADMGSGSQMVIVADGSDVQYIGIRHAATGSTDRFEDSCESAVLAVNPSIREKDLDNVMDLLDEVIDGERDSGTQARNKVVYAISTDGDQVVFLIAPVGAPNSGVELPWDTAPAGGSSGSSSQSASSGTPSKTVNWHKEGMYKVGTDIPAGEYVVQNTSDLSCYIEVSSDSSGEFDSIITNDNLDTFGYITLQDGQYFTVNRGRFAAEAEVQITSKNGVYSEGMYKVGKDLPAGEYKVTCNSEYSCYIEVSSDSTGNFDSIITNDNFDGEKYVTVSEGQYLTVTRGTFTAA</sequence>
<keyword evidence="2" id="KW-1133">Transmembrane helix</keyword>
<organism evidence="3">
    <name type="scientific">uncultured Anaerotruncus sp</name>
    <dbReference type="NCBI Taxonomy" id="905011"/>
    <lineage>
        <taxon>Bacteria</taxon>
        <taxon>Bacillati</taxon>
        <taxon>Bacillota</taxon>
        <taxon>Clostridia</taxon>
        <taxon>Eubacteriales</taxon>
        <taxon>Oscillospiraceae</taxon>
        <taxon>Anaerotruncus</taxon>
        <taxon>environmental samples</taxon>
    </lineage>
</organism>
<evidence type="ECO:0000313" key="3">
    <source>
        <dbReference type="EMBL" id="SCJ58562.1"/>
    </source>
</evidence>
<dbReference type="PANTHER" id="PTHR45725:SF18">
    <property type="entry name" value="ORC1-LIKE AAA ATPASE DOMAIN-CONTAINING PROTEIN"/>
    <property type="match status" value="1"/>
</dbReference>
<feature type="region of interest" description="Disordered" evidence="1">
    <location>
        <begin position="404"/>
        <end position="432"/>
    </location>
</feature>
<name>A0A1C6HLA7_9FIRM</name>
<feature type="compositionally biased region" description="Low complexity" evidence="1">
    <location>
        <begin position="76"/>
        <end position="87"/>
    </location>
</feature>
<reference evidence="3" key="1">
    <citation type="submission" date="2015-09" db="EMBL/GenBank/DDBJ databases">
        <authorList>
            <consortium name="Pathogen Informatics"/>
        </authorList>
    </citation>
    <scope>NUCLEOTIDE SEQUENCE</scope>
    <source>
        <strain evidence="3">2789STDY5834896</strain>
    </source>
</reference>
<dbReference type="EMBL" id="FMHG01000001">
    <property type="protein sequence ID" value="SCJ58562.1"/>
    <property type="molecule type" value="Genomic_DNA"/>
</dbReference>
<protein>
    <recommendedName>
        <fullName evidence="4">Double zinc ribbon</fullName>
    </recommendedName>
</protein>
<evidence type="ECO:0008006" key="4">
    <source>
        <dbReference type="Google" id="ProtNLM"/>
    </source>
</evidence>
<feature type="transmembrane region" description="Helical" evidence="2">
    <location>
        <begin position="215"/>
        <end position="238"/>
    </location>
</feature>
<gene>
    <name evidence="3" type="ORF">SAMEA3545359_00926</name>
</gene>
<keyword evidence="2" id="KW-0472">Membrane</keyword>
<evidence type="ECO:0000256" key="2">
    <source>
        <dbReference type="SAM" id="Phobius"/>
    </source>
</evidence>
<dbReference type="InterPro" id="IPR051425">
    <property type="entry name" value="Formin_Homology"/>
</dbReference>
<evidence type="ECO:0000256" key="1">
    <source>
        <dbReference type="SAM" id="MobiDB-lite"/>
    </source>
</evidence>
<feature type="region of interest" description="Disordered" evidence="1">
    <location>
        <begin position="61"/>
        <end position="208"/>
    </location>
</feature>
<dbReference type="AlphaFoldDB" id="A0A1C6HLA7"/>
<feature type="compositionally biased region" description="Low complexity" evidence="1">
    <location>
        <begin position="135"/>
        <end position="147"/>
    </location>
</feature>
<feature type="compositionally biased region" description="Pro residues" evidence="1">
    <location>
        <begin position="64"/>
        <end position="75"/>
    </location>
</feature>
<feature type="compositionally biased region" description="Polar residues" evidence="1">
    <location>
        <begin position="184"/>
        <end position="199"/>
    </location>
</feature>
<proteinExistence type="predicted"/>
<feature type="compositionally biased region" description="Low complexity" evidence="1">
    <location>
        <begin position="155"/>
        <end position="167"/>
    </location>
</feature>
<feature type="compositionally biased region" description="Low complexity" evidence="1">
    <location>
        <begin position="95"/>
        <end position="107"/>
    </location>
</feature>